<feature type="domain" description="DHHA1" evidence="7">
    <location>
        <begin position="356"/>
        <end position="450"/>
    </location>
</feature>
<dbReference type="InterPro" id="IPR051673">
    <property type="entry name" value="SSDNA_exonuclease_RecJ"/>
</dbReference>
<keyword evidence="4" id="KW-0378">Hydrolase</keyword>
<evidence type="ECO:0000256" key="1">
    <source>
        <dbReference type="ARBA" id="ARBA00005915"/>
    </source>
</evidence>
<dbReference type="InterPro" id="IPR004610">
    <property type="entry name" value="RecJ"/>
</dbReference>
<accession>A0ABW0KPH9</accession>
<evidence type="ECO:0000259" key="6">
    <source>
        <dbReference type="Pfam" id="PF01368"/>
    </source>
</evidence>
<protein>
    <recommendedName>
        <fullName evidence="2">Single-stranded-DNA-specific exonuclease RecJ</fullName>
    </recommendedName>
</protein>
<dbReference type="NCBIfam" id="TIGR00644">
    <property type="entry name" value="recJ"/>
    <property type="match status" value="1"/>
</dbReference>
<evidence type="ECO:0000313" key="9">
    <source>
        <dbReference type="EMBL" id="MFC5454456.1"/>
    </source>
</evidence>
<evidence type="ECO:0000256" key="4">
    <source>
        <dbReference type="ARBA" id="ARBA00022801"/>
    </source>
</evidence>
<dbReference type="Proteomes" id="UP001596052">
    <property type="component" value="Unassembled WGS sequence"/>
</dbReference>
<dbReference type="Pfam" id="PF01368">
    <property type="entry name" value="DHH"/>
    <property type="match status" value="1"/>
</dbReference>
<feature type="domain" description="RecJ OB" evidence="8">
    <location>
        <begin position="464"/>
        <end position="565"/>
    </location>
</feature>
<dbReference type="PANTHER" id="PTHR30255:SF2">
    <property type="entry name" value="SINGLE-STRANDED-DNA-SPECIFIC EXONUCLEASE RECJ"/>
    <property type="match status" value="1"/>
</dbReference>
<reference evidence="10" key="1">
    <citation type="journal article" date="2019" name="Int. J. Syst. Evol. Microbiol.">
        <title>The Global Catalogue of Microorganisms (GCM) 10K type strain sequencing project: providing services to taxonomists for standard genome sequencing and annotation.</title>
        <authorList>
            <consortium name="The Broad Institute Genomics Platform"/>
            <consortium name="The Broad Institute Genome Sequencing Center for Infectious Disease"/>
            <person name="Wu L."/>
            <person name="Ma J."/>
        </authorList>
    </citation>
    <scope>NUCLEOTIDE SEQUENCE [LARGE SCALE GENOMIC DNA]</scope>
    <source>
        <strain evidence="10">CGMCC 4.1469</strain>
    </source>
</reference>
<comment type="similarity">
    <text evidence="1">Belongs to the RecJ family.</text>
</comment>
<evidence type="ECO:0000313" key="10">
    <source>
        <dbReference type="Proteomes" id="UP001596052"/>
    </source>
</evidence>
<dbReference type="InterPro" id="IPR001667">
    <property type="entry name" value="DDH_dom"/>
</dbReference>
<feature type="domain" description="DDH" evidence="6">
    <location>
        <begin position="88"/>
        <end position="237"/>
    </location>
</feature>
<dbReference type="InterPro" id="IPR003156">
    <property type="entry name" value="DHHA1_dom"/>
</dbReference>
<evidence type="ECO:0000256" key="5">
    <source>
        <dbReference type="ARBA" id="ARBA00022839"/>
    </source>
</evidence>
<evidence type="ECO:0000259" key="8">
    <source>
        <dbReference type="Pfam" id="PF17768"/>
    </source>
</evidence>
<comment type="caution">
    <text evidence="9">The sequence shown here is derived from an EMBL/GenBank/DDBJ whole genome shotgun (WGS) entry which is preliminary data.</text>
</comment>
<dbReference type="Pfam" id="PF02272">
    <property type="entry name" value="DHHA1"/>
    <property type="match status" value="1"/>
</dbReference>
<gene>
    <name evidence="9" type="primary">recJ</name>
    <name evidence="9" type="ORF">ACFQDI_06270</name>
</gene>
<organism evidence="9 10">
    <name type="scientific">Prosthecobacter fluviatilis</name>
    <dbReference type="NCBI Taxonomy" id="445931"/>
    <lineage>
        <taxon>Bacteria</taxon>
        <taxon>Pseudomonadati</taxon>
        <taxon>Verrucomicrobiota</taxon>
        <taxon>Verrucomicrobiia</taxon>
        <taxon>Verrucomicrobiales</taxon>
        <taxon>Verrucomicrobiaceae</taxon>
        <taxon>Prosthecobacter</taxon>
    </lineage>
</organism>
<dbReference type="Gene3D" id="3.90.1640.30">
    <property type="match status" value="1"/>
</dbReference>
<evidence type="ECO:0000259" key="7">
    <source>
        <dbReference type="Pfam" id="PF02272"/>
    </source>
</evidence>
<dbReference type="EMBL" id="JBHSMQ010000002">
    <property type="protein sequence ID" value="MFC5454456.1"/>
    <property type="molecule type" value="Genomic_DNA"/>
</dbReference>
<dbReference type="InterPro" id="IPR041122">
    <property type="entry name" value="RecJ_OB"/>
</dbReference>
<keyword evidence="3" id="KW-0540">Nuclease</keyword>
<sequence length="576" mass="63140">MSEPSPISIRPPRWLLKPAVDGAAELAADMGLSPLMAQLLVQRGLTSVELARDFLVPKLASLGDPTVLPEMKMAVERILRAVDERQSVVLYGDYDVDGVTSMALMHLILKAYGLDTHLFLPTRMEEGYGLSLDGIAKCYEQFGKPALFIALDCGTTSLNEVAKLRADGVDCVIIDHHELSPKGRPDCLALVNPKLGKDYHYFCTAGLVFKVSHALLKARMLPNYDLKETLDLVALGTVADLVPLIDENRLLVRRGLEALAQTPRHGLRALKQIAGVDGLVQTHHVGFRLGPRLNAAGRLDTAATALQLLLATDSDEGSALAELLEAHNKDRQNVEQQVHLEAEAMLADIGEIDKVSAIVLASRKWHPGVIGIVASRISRLCHRPTILVSIDENGIGKGSGRSIPGFSLVEAIDICRDHLLGGGGHAMAAGISVHEEKIDSFRSAFQEAAREALSKDAMTAVLELDAEVKLRDLSLSFFDSYKLLEPFGQKNPEPLFLCRNVRPKLPGRTMKEKHLRIILTQDGASMEARWFNAPIGRLPPPPWDVAMRIQRGWFRGTEQWQLTLEAVRTAESVQRG</sequence>
<dbReference type="Pfam" id="PF17768">
    <property type="entry name" value="RecJ_OB"/>
    <property type="match status" value="1"/>
</dbReference>
<keyword evidence="10" id="KW-1185">Reference proteome</keyword>
<dbReference type="PANTHER" id="PTHR30255">
    <property type="entry name" value="SINGLE-STRANDED-DNA-SPECIFIC EXONUCLEASE RECJ"/>
    <property type="match status" value="1"/>
</dbReference>
<proteinExistence type="inferred from homology"/>
<evidence type="ECO:0000256" key="2">
    <source>
        <dbReference type="ARBA" id="ARBA00019841"/>
    </source>
</evidence>
<dbReference type="Gene3D" id="3.10.310.30">
    <property type="match status" value="1"/>
</dbReference>
<name>A0ABW0KPH9_9BACT</name>
<keyword evidence="5 9" id="KW-0269">Exonuclease</keyword>
<dbReference type="SUPFAM" id="SSF64182">
    <property type="entry name" value="DHH phosphoesterases"/>
    <property type="match status" value="1"/>
</dbReference>
<evidence type="ECO:0000256" key="3">
    <source>
        <dbReference type="ARBA" id="ARBA00022722"/>
    </source>
</evidence>
<dbReference type="RefSeq" id="WP_377164556.1">
    <property type="nucleotide sequence ID" value="NZ_JBHSMQ010000002.1"/>
</dbReference>
<dbReference type="GO" id="GO:0004527">
    <property type="term" value="F:exonuclease activity"/>
    <property type="evidence" value="ECO:0007669"/>
    <property type="project" value="UniProtKB-KW"/>
</dbReference>
<dbReference type="InterPro" id="IPR038763">
    <property type="entry name" value="DHH_sf"/>
</dbReference>